<feature type="transmembrane region" description="Helical" evidence="8">
    <location>
        <begin position="84"/>
        <end position="105"/>
    </location>
</feature>
<evidence type="ECO:0000256" key="1">
    <source>
        <dbReference type="ARBA" id="ARBA00004141"/>
    </source>
</evidence>
<evidence type="ECO:0000256" key="6">
    <source>
        <dbReference type="ARBA" id="ARBA00022989"/>
    </source>
</evidence>
<evidence type="ECO:0000256" key="5">
    <source>
        <dbReference type="ARBA" id="ARBA00022692"/>
    </source>
</evidence>
<dbReference type="GO" id="GO:0016020">
    <property type="term" value="C:membrane"/>
    <property type="evidence" value="ECO:0007669"/>
    <property type="project" value="UniProtKB-SubCell"/>
</dbReference>
<dbReference type="Proteomes" id="UP000320776">
    <property type="component" value="Chromosome"/>
</dbReference>
<sequence>MANLEAKNKMSVAQFGLFLTAVMFGTQIIGLPTKVVPQAEQFAWVSVVLSGGLYFIAVWILMKLGEIYPGQDYTAYLPQLLGKWPGLTVVAAVLLLLVVFVWVIFNQFSRGLAFFMFDRTPYDVIIMGMLGVVIYCALQDLGTIIRITQFTFFVSTVMMGSIWILGLFNFQPENLLPLWTDKPWGIVEATFSTWGVYGGYEIILLLFPVINRTKGRLVLALALAIGFVMLISFVVVIITIGVLSVEGVKNESYPVLVVVRSVELPGTFIERLENYLLIAWIPSVFNTMAVLVYAIGQTLSRVSGFADHRPWILAVTPVIFLGATLLDGMEMIKVADKMVNWLGAVLSLGIMPLIYLLARRSERRRMSGAG</sequence>
<feature type="transmembrane region" description="Helical" evidence="8">
    <location>
        <begin position="275"/>
        <end position="296"/>
    </location>
</feature>
<keyword evidence="7 8" id="KW-0472">Membrane</keyword>
<evidence type="ECO:0000256" key="8">
    <source>
        <dbReference type="SAM" id="Phobius"/>
    </source>
</evidence>
<keyword evidence="5 8" id="KW-0812">Transmembrane</keyword>
<feature type="transmembrane region" description="Helical" evidence="8">
    <location>
        <begin position="191"/>
        <end position="210"/>
    </location>
</feature>
<gene>
    <name evidence="9" type="primary">yndE</name>
    <name evidence="9" type="ORF">SPTER_48370</name>
</gene>
<dbReference type="Gene3D" id="1.20.1740.10">
    <property type="entry name" value="Amino acid/polyamine transporter I"/>
    <property type="match status" value="1"/>
</dbReference>
<protein>
    <submittedName>
        <fullName evidence="9">Spore germination protein YndE</fullName>
    </submittedName>
</protein>
<evidence type="ECO:0000256" key="2">
    <source>
        <dbReference type="ARBA" id="ARBA00007998"/>
    </source>
</evidence>
<feature type="transmembrane region" description="Helical" evidence="8">
    <location>
        <begin position="12"/>
        <end position="30"/>
    </location>
</feature>
<evidence type="ECO:0000313" key="9">
    <source>
        <dbReference type="EMBL" id="QDR83353.1"/>
    </source>
</evidence>
<feature type="transmembrane region" description="Helical" evidence="8">
    <location>
        <begin position="150"/>
        <end position="171"/>
    </location>
</feature>
<dbReference type="AlphaFoldDB" id="A0A517E179"/>
<dbReference type="PANTHER" id="PTHR34975">
    <property type="entry name" value="SPORE GERMINATION PROTEIN A2"/>
    <property type="match status" value="1"/>
</dbReference>
<keyword evidence="6 8" id="KW-1133">Transmembrane helix</keyword>
<evidence type="ECO:0000256" key="3">
    <source>
        <dbReference type="ARBA" id="ARBA00022448"/>
    </source>
</evidence>
<feature type="transmembrane region" description="Helical" evidence="8">
    <location>
        <begin position="338"/>
        <end position="358"/>
    </location>
</feature>
<keyword evidence="3" id="KW-0813">Transport</keyword>
<evidence type="ECO:0000313" key="10">
    <source>
        <dbReference type="Proteomes" id="UP000320776"/>
    </source>
</evidence>
<name>A0A517E179_9FIRM</name>
<dbReference type="EMBL" id="CP036259">
    <property type="protein sequence ID" value="QDR83353.1"/>
    <property type="molecule type" value="Genomic_DNA"/>
</dbReference>
<comment type="similarity">
    <text evidence="2">Belongs to the amino acid-polyamine-organocation (APC) superfamily. Spore germination protein (SGP) (TC 2.A.3.9) family.</text>
</comment>
<evidence type="ECO:0000256" key="7">
    <source>
        <dbReference type="ARBA" id="ARBA00023136"/>
    </source>
</evidence>
<dbReference type="InterPro" id="IPR004761">
    <property type="entry name" value="Spore_GerAB"/>
</dbReference>
<comment type="subcellular location">
    <subcellularLocation>
        <location evidence="1">Membrane</location>
        <topology evidence="1">Multi-pass membrane protein</topology>
    </subcellularLocation>
</comment>
<dbReference type="GO" id="GO:0009847">
    <property type="term" value="P:spore germination"/>
    <property type="evidence" value="ECO:0007669"/>
    <property type="project" value="InterPro"/>
</dbReference>
<feature type="transmembrane region" description="Helical" evidence="8">
    <location>
        <begin position="308"/>
        <end position="326"/>
    </location>
</feature>
<proteinExistence type="inferred from homology"/>
<feature type="transmembrane region" description="Helical" evidence="8">
    <location>
        <begin position="120"/>
        <end position="138"/>
    </location>
</feature>
<keyword evidence="10" id="KW-1185">Reference proteome</keyword>
<dbReference type="OrthoDB" id="2716906at2"/>
<feature type="transmembrane region" description="Helical" evidence="8">
    <location>
        <begin position="42"/>
        <end position="64"/>
    </location>
</feature>
<evidence type="ECO:0000256" key="4">
    <source>
        <dbReference type="ARBA" id="ARBA00022544"/>
    </source>
</evidence>
<dbReference type="PANTHER" id="PTHR34975:SF2">
    <property type="entry name" value="SPORE GERMINATION PROTEIN A2"/>
    <property type="match status" value="1"/>
</dbReference>
<reference evidence="9 10" key="1">
    <citation type="submission" date="2019-02" db="EMBL/GenBank/DDBJ databases">
        <title>Closed genome of Sporomusa termitida DSM 4440.</title>
        <authorList>
            <person name="Poehlein A."/>
            <person name="Daniel R."/>
        </authorList>
    </citation>
    <scope>NUCLEOTIDE SEQUENCE [LARGE SCALE GENOMIC DNA]</scope>
    <source>
        <strain evidence="9 10">DSM 4440</strain>
    </source>
</reference>
<dbReference type="RefSeq" id="WP_144352641.1">
    <property type="nucleotide sequence ID" value="NZ_CP036259.1"/>
</dbReference>
<keyword evidence="4" id="KW-0309">Germination</keyword>
<dbReference type="Pfam" id="PF03845">
    <property type="entry name" value="Spore_permease"/>
    <property type="match status" value="1"/>
</dbReference>
<organism evidence="9 10">
    <name type="scientific">Sporomusa termitida</name>
    <dbReference type="NCBI Taxonomy" id="2377"/>
    <lineage>
        <taxon>Bacteria</taxon>
        <taxon>Bacillati</taxon>
        <taxon>Bacillota</taxon>
        <taxon>Negativicutes</taxon>
        <taxon>Selenomonadales</taxon>
        <taxon>Sporomusaceae</taxon>
        <taxon>Sporomusa</taxon>
    </lineage>
</organism>
<accession>A0A517E179</accession>
<feature type="transmembrane region" description="Helical" evidence="8">
    <location>
        <begin position="217"/>
        <end position="243"/>
    </location>
</feature>
<dbReference type="NCBIfam" id="TIGR00912">
    <property type="entry name" value="2A0309"/>
    <property type="match status" value="1"/>
</dbReference>
<dbReference type="KEGG" id="sted:SPTER_48370"/>